<evidence type="ECO:0000313" key="2">
    <source>
        <dbReference type="Proteomes" id="UP000238322"/>
    </source>
</evidence>
<comment type="caution">
    <text evidence="1">The sequence shown here is derived from an EMBL/GenBank/DDBJ whole genome shotgun (WGS) entry which is preliminary data.</text>
</comment>
<proteinExistence type="predicted"/>
<organism evidence="1 2">
    <name type="scientific">Blastopirellula marina</name>
    <dbReference type="NCBI Taxonomy" id="124"/>
    <lineage>
        <taxon>Bacteria</taxon>
        <taxon>Pseudomonadati</taxon>
        <taxon>Planctomycetota</taxon>
        <taxon>Planctomycetia</taxon>
        <taxon>Pirellulales</taxon>
        <taxon>Pirellulaceae</taxon>
        <taxon>Blastopirellula</taxon>
    </lineage>
</organism>
<dbReference type="Proteomes" id="UP000238322">
    <property type="component" value="Unassembled WGS sequence"/>
</dbReference>
<evidence type="ECO:0000313" key="1">
    <source>
        <dbReference type="EMBL" id="PQO32398.1"/>
    </source>
</evidence>
<protein>
    <submittedName>
        <fullName evidence="1">Uncharacterized protein</fullName>
    </submittedName>
</protein>
<accession>A0A2S8FJP1</accession>
<sequence length="347" mass="40180">MTERALLYAFSLWLAVTAIAFPTMADEYQLADRFQIPSQGHMKIHHGLSQEFRTKPIQSEADLLALHRQIANVPFDKEAITSWEFLEQAGMKRIEPIAGSNPLDSKRLSVWRVATIDFDRERFAQREGFDQFEIVQVETPVSNVNVSRHPMNTQINHSNPLRKTVVRRFDVDQVLSRSARLLDEPFDVDMRHGRQLIEFSLEKVFWKLAAHPDRDLIEARLSESKNRRGIFNFTLHWYHQPPASKNGMWIPKLTARFSRTKTPVYPGDKATYRVEAYIIEEADFDKEVNADAFLVPIHRGETYVHTDGSNRDVMRVPSYVKDIANSSPGTVIERMKIEAENQRNGRF</sequence>
<dbReference type="EMBL" id="PUHY01000012">
    <property type="protein sequence ID" value="PQO32398.1"/>
    <property type="molecule type" value="Genomic_DNA"/>
</dbReference>
<dbReference type="AlphaFoldDB" id="A0A2S8FJP1"/>
<dbReference type="RefSeq" id="WP_105331411.1">
    <property type="nucleotide sequence ID" value="NZ_PUHY01000012.1"/>
</dbReference>
<reference evidence="1 2" key="1">
    <citation type="submission" date="2018-02" db="EMBL/GenBank/DDBJ databases">
        <title>Comparative genomes isolates from brazilian mangrove.</title>
        <authorList>
            <person name="Araujo J.E."/>
            <person name="Taketani R.G."/>
            <person name="Silva M.C.P."/>
            <person name="Loureco M.V."/>
            <person name="Andreote F.D."/>
        </authorList>
    </citation>
    <scope>NUCLEOTIDE SEQUENCE [LARGE SCALE GENOMIC DNA]</scope>
    <source>
        <strain evidence="1 2">Hex-1 MGV</strain>
    </source>
</reference>
<dbReference type="OrthoDB" id="304160at2"/>
<gene>
    <name evidence="1" type="ORF">C5Y83_19435</name>
</gene>
<name>A0A2S8FJP1_9BACT</name>